<keyword evidence="3" id="KW-0521">NADP</keyword>
<dbReference type="STRING" id="331657.A0A4U0WSV0"/>
<keyword evidence="4" id="KW-0560">Oxidoreductase</keyword>
<keyword evidence="1" id="KW-0285">Flavoprotein</keyword>
<accession>A0A4U0WSV0</accession>
<protein>
    <recommendedName>
        <fullName evidence="7">FAD/NAD(P)-binding domain-containing protein</fullName>
    </recommendedName>
</protein>
<dbReference type="PANTHER" id="PTHR43098:SF5">
    <property type="entry name" value="DUAL-FUNCTIONAL MONOOXYGENASE_METHYLTRANSFERASE PSOF"/>
    <property type="match status" value="1"/>
</dbReference>
<dbReference type="InterPro" id="IPR020946">
    <property type="entry name" value="Flavin_mOase-like"/>
</dbReference>
<dbReference type="GO" id="GO:0050660">
    <property type="term" value="F:flavin adenine dinucleotide binding"/>
    <property type="evidence" value="ECO:0007669"/>
    <property type="project" value="InterPro"/>
</dbReference>
<gene>
    <name evidence="5" type="ORF">B0A49_08156</name>
</gene>
<dbReference type="Gene3D" id="3.50.50.60">
    <property type="entry name" value="FAD/NAD(P)-binding domain"/>
    <property type="match status" value="3"/>
</dbReference>
<dbReference type="OrthoDB" id="66881at2759"/>
<dbReference type="Proteomes" id="UP000308768">
    <property type="component" value="Unassembled WGS sequence"/>
</dbReference>
<organism evidence="5 6">
    <name type="scientific">Cryomyces minteri</name>
    <dbReference type="NCBI Taxonomy" id="331657"/>
    <lineage>
        <taxon>Eukaryota</taxon>
        <taxon>Fungi</taxon>
        <taxon>Dikarya</taxon>
        <taxon>Ascomycota</taxon>
        <taxon>Pezizomycotina</taxon>
        <taxon>Dothideomycetes</taxon>
        <taxon>Dothideomycetes incertae sedis</taxon>
        <taxon>Cryomyces</taxon>
    </lineage>
</organism>
<dbReference type="PANTHER" id="PTHR43098">
    <property type="entry name" value="L-ORNITHINE N(5)-MONOOXYGENASE-RELATED"/>
    <property type="match status" value="1"/>
</dbReference>
<comment type="caution">
    <text evidence="5">The sequence shown here is derived from an EMBL/GenBank/DDBJ whole genome shotgun (WGS) entry which is preliminary data.</text>
</comment>
<keyword evidence="2" id="KW-0274">FAD</keyword>
<dbReference type="SUPFAM" id="SSF51905">
    <property type="entry name" value="FAD/NAD(P)-binding domain"/>
    <property type="match status" value="3"/>
</dbReference>
<keyword evidence="6" id="KW-1185">Reference proteome</keyword>
<sequence>MAMEPQYLDALVVGAGFGGIYQLKKLVDQGLNVKGIDMADDVGGTWYWNRYPGAMSDTMSFLYRYSWDHEDLISYPWSHHYLQGPEILAYLNHIVKKYDLRKHFQFKTELLSAQWNDEERRWFVTLSSQEVLKVKYLVTGLGLLSKTNFPAFPGLENFKGELYHTARWPKNTDLKGKRVGVIGNGSTGVQLITAIAKAEEVKQLLSFQRNPQYSVPSGNGPVPIEQRKHLNETYEQAWEQAKNSLFAYGFDEELNRPVASVSSEERERIFEESWQQGNGFRFMFWTFSDITVNEEANIAASDFIKNKIRKTVKDPEKARKLCPTEWYARRPLCDGGYYEQFNRENVDIIDIKNNPIVELTSEGIKTTDGKLYELDVIICATGFDAVDGNYTRIAIQGRNGETLKDHWSKTGPTSYLGISVPKFPNLFMISGPNGPFSNLPPAIECHVDIISDLIARAEKSDLPKAVNGTNGHLYVHTNDIGVAESANGIVEALPEAEQEWTALCDELSSKSLFRRIDSWIFGKNVPGKKATTMFYFAGLGPYRKTVREILDDDLRGFKRF</sequence>
<dbReference type="Pfam" id="PF00743">
    <property type="entry name" value="FMO-like"/>
    <property type="match status" value="1"/>
</dbReference>
<evidence type="ECO:0008006" key="7">
    <source>
        <dbReference type="Google" id="ProtNLM"/>
    </source>
</evidence>
<evidence type="ECO:0000313" key="6">
    <source>
        <dbReference type="Proteomes" id="UP000308768"/>
    </source>
</evidence>
<dbReference type="GO" id="GO:0050661">
    <property type="term" value="F:NADP binding"/>
    <property type="evidence" value="ECO:0007669"/>
    <property type="project" value="InterPro"/>
</dbReference>
<dbReference type="EMBL" id="NAJN01001112">
    <property type="protein sequence ID" value="TKA65676.1"/>
    <property type="molecule type" value="Genomic_DNA"/>
</dbReference>
<reference evidence="5 6" key="1">
    <citation type="submission" date="2017-03" db="EMBL/GenBank/DDBJ databases">
        <title>Genomes of endolithic fungi from Antarctica.</title>
        <authorList>
            <person name="Coleine C."/>
            <person name="Masonjones S."/>
            <person name="Stajich J.E."/>
        </authorList>
    </citation>
    <scope>NUCLEOTIDE SEQUENCE [LARGE SCALE GENOMIC DNA]</scope>
    <source>
        <strain evidence="5 6">CCFEE 5187</strain>
    </source>
</reference>
<evidence type="ECO:0000313" key="5">
    <source>
        <dbReference type="EMBL" id="TKA65676.1"/>
    </source>
</evidence>
<dbReference type="InterPro" id="IPR050775">
    <property type="entry name" value="FAD-binding_Monooxygenases"/>
</dbReference>
<name>A0A4U0WSV0_9PEZI</name>
<evidence type="ECO:0000256" key="1">
    <source>
        <dbReference type="ARBA" id="ARBA00022630"/>
    </source>
</evidence>
<proteinExistence type="predicted"/>
<dbReference type="AlphaFoldDB" id="A0A4U0WSV0"/>
<dbReference type="InterPro" id="IPR036188">
    <property type="entry name" value="FAD/NAD-bd_sf"/>
</dbReference>
<evidence type="ECO:0000256" key="4">
    <source>
        <dbReference type="ARBA" id="ARBA00023002"/>
    </source>
</evidence>
<evidence type="ECO:0000256" key="3">
    <source>
        <dbReference type="ARBA" id="ARBA00022857"/>
    </source>
</evidence>
<dbReference type="GO" id="GO:0004499">
    <property type="term" value="F:N,N-dimethylaniline monooxygenase activity"/>
    <property type="evidence" value="ECO:0007669"/>
    <property type="project" value="InterPro"/>
</dbReference>
<evidence type="ECO:0000256" key="2">
    <source>
        <dbReference type="ARBA" id="ARBA00022827"/>
    </source>
</evidence>